<gene>
    <name evidence="2" type="primary">Cnig_chr_II.g5333</name>
    <name evidence="2" type="ORF">B9Z55_005333</name>
</gene>
<dbReference type="AlphaFoldDB" id="A0A2G5V0U6"/>
<protein>
    <submittedName>
        <fullName evidence="2">Uncharacterized protein</fullName>
    </submittedName>
</protein>
<reference evidence="3" key="1">
    <citation type="submission" date="2017-10" db="EMBL/GenBank/DDBJ databases">
        <title>Rapid genome shrinkage in a self-fertile nematode reveals novel sperm competition proteins.</title>
        <authorList>
            <person name="Yin D."/>
            <person name="Schwarz E.M."/>
            <person name="Thomas C.G."/>
            <person name="Felde R.L."/>
            <person name="Korf I.F."/>
            <person name="Cutter A.D."/>
            <person name="Schartner C.M."/>
            <person name="Ralston E.J."/>
            <person name="Meyer B.J."/>
            <person name="Haag E.S."/>
        </authorList>
    </citation>
    <scope>NUCLEOTIDE SEQUENCE [LARGE SCALE GENOMIC DNA]</scope>
    <source>
        <strain evidence="3">JU1422</strain>
    </source>
</reference>
<organism evidence="2 3">
    <name type="scientific">Caenorhabditis nigoni</name>
    <dbReference type="NCBI Taxonomy" id="1611254"/>
    <lineage>
        <taxon>Eukaryota</taxon>
        <taxon>Metazoa</taxon>
        <taxon>Ecdysozoa</taxon>
        <taxon>Nematoda</taxon>
        <taxon>Chromadorea</taxon>
        <taxon>Rhabditida</taxon>
        <taxon>Rhabditina</taxon>
        <taxon>Rhabditomorpha</taxon>
        <taxon>Rhabditoidea</taxon>
        <taxon>Rhabditidae</taxon>
        <taxon>Peloderinae</taxon>
        <taxon>Caenorhabditis</taxon>
    </lineage>
</organism>
<dbReference type="EMBL" id="PDUG01000002">
    <property type="protein sequence ID" value="PIC45251.1"/>
    <property type="molecule type" value="Genomic_DNA"/>
</dbReference>
<sequence length="93" mass="10589">MMSFSKQTDEDFSGSVHARNERKEREMNQNHGRSRRKEKKRNVKKLEKQICQLDSGLAEEALNTFTGEENANQLVVYKEPRGHLGALGTIGAQ</sequence>
<feature type="compositionally biased region" description="Basic residues" evidence="1">
    <location>
        <begin position="32"/>
        <end position="43"/>
    </location>
</feature>
<feature type="region of interest" description="Disordered" evidence="1">
    <location>
        <begin position="1"/>
        <end position="44"/>
    </location>
</feature>
<dbReference type="Proteomes" id="UP000230233">
    <property type="component" value="Chromosome II"/>
</dbReference>
<keyword evidence="3" id="KW-1185">Reference proteome</keyword>
<accession>A0A2G5V0U6</accession>
<evidence type="ECO:0000256" key="1">
    <source>
        <dbReference type="SAM" id="MobiDB-lite"/>
    </source>
</evidence>
<evidence type="ECO:0000313" key="3">
    <source>
        <dbReference type="Proteomes" id="UP000230233"/>
    </source>
</evidence>
<proteinExistence type="predicted"/>
<evidence type="ECO:0000313" key="2">
    <source>
        <dbReference type="EMBL" id="PIC45251.1"/>
    </source>
</evidence>
<comment type="caution">
    <text evidence="2">The sequence shown here is derived from an EMBL/GenBank/DDBJ whole genome shotgun (WGS) entry which is preliminary data.</text>
</comment>
<feature type="compositionally biased region" description="Basic and acidic residues" evidence="1">
    <location>
        <begin position="18"/>
        <end position="28"/>
    </location>
</feature>
<name>A0A2G5V0U6_9PELO</name>